<dbReference type="PANTHER" id="PTHR11257:SF13">
    <property type="entry name" value="GEO07322P1"/>
    <property type="match status" value="1"/>
</dbReference>
<dbReference type="AlphaFoldDB" id="A0A6M9BNH3"/>
<evidence type="ECO:0000256" key="1">
    <source>
        <dbReference type="SAM" id="SignalP"/>
    </source>
</evidence>
<sequence length="117" mass="12988">MKILVFSALLVVLATVSADYTGKFEDFDVPKLFADEERLQGIVNCVLEKGSCTEEAQSIKDVIMEAAADKCAHCSVKQLQIIQQIYSDMVKKDQELVSLIIQKLDPADALSAFYKKV</sequence>
<dbReference type="SUPFAM" id="SSF100910">
    <property type="entry name" value="Chemosensory protein Csp2"/>
    <property type="match status" value="1"/>
</dbReference>
<evidence type="ECO:0000313" key="2">
    <source>
        <dbReference type="EMBL" id="QKK82655.1"/>
    </source>
</evidence>
<proteinExistence type="evidence at transcript level"/>
<protein>
    <submittedName>
        <fullName evidence="2">Chemosensory protein</fullName>
    </submittedName>
</protein>
<accession>A0A6M9BNH3</accession>
<dbReference type="InterPro" id="IPR036682">
    <property type="entry name" value="OS_D_A10/PebIII_sf"/>
</dbReference>
<organism evidence="2">
    <name type="scientific">Histia rhodope</name>
    <dbReference type="NCBI Taxonomy" id="1453155"/>
    <lineage>
        <taxon>Eukaryota</taxon>
        <taxon>Metazoa</taxon>
        <taxon>Ecdysozoa</taxon>
        <taxon>Arthropoda</taxon>
        <taxon>Hexapoda</taxon>
        <taxon>Insecta</taxon>
        <taxon>Pterygota</taxon>
        <taxon>Neoptera</taxon>
        <taxon>Endopterygota</taxon>
        <taxon>Lepidoptera</taxon>
        <taxon>Glossata</taxon>
        <taxon>Ditrysia</taxon>
        <taxon>Zygaenoidea</taxon>
        <taxon>Zygaenidae</taxon>
        <taxon>Chalcosiinae</taxon>
        <taxon>Histia</taxon>
    </lineage>
</organism>
<keyword evidence="1" id="KW-0732">Signal</keyword>
<dbReference type="Gene3D" id="1.10.2080.10">
    <property type="entry name" value="Insect odorant-binding protein A10/Ejaculatory bulb-specific protein 3"/>
    <property type="match status" value="1"/>
</dbReference>
<dbReference type="PANTHER" id="PTHR11257">
    <property type="entry name" value="CHEMOSENSORY PROTEIN-RELATED"/>
    <property type="match status" value="1"/>
</dbReference>
<name>A0A6M9BNH3_9NEOP</name>
<dbReference type="Pfam" id="PF03392">
    <property type="entry name" value="OS-D"/>
    <property type="match status" value="1"/>
</dbReference>
<feature type="signal peptide" evidence="1">
    <location>
        <begin position="1"/>
        <end position="18"/>
    </location>
</feature>
<dbReference type="InterPro" id="IPR005055">
    <property type="entry name" value="A10/PebIII"/>
</dbReference>
<reference evidence="2" key="1">
    <citation type="submission" date="2019-05" db="EMBL/GenBank/DDBJ databases">
        <authorList>
            <person name="Yang H."/>
        </authorList>
    </citation>
    <scope>NUCLEOTIDE SEQUENCE</scope>
</reference>
<feature type="chain" id="PRO_5026862497" evidence="1">
    <location>
        <begin position="19"/>
        <end position="117"/>
    </location>
</feature>
<dbReference type="EMBL" id="MK887151">
    <property type="protein sequence ID" value="QKK82655.1"/>
    <property type="molecule type" value="mRNA"/>
</dbReference>
<gene>
    <name evidence="2" type="primary">CSP11</name>
</gene>